<dbReference type="InterPro" id="IPR002172">
    <property type="entry name" value="LDrepeatLR_classA_rpt"/>
</dbReference>
<feature type="region of interest" description="Disordered" evidence="3">
    <location>
        <begin position="1701"/>
        <end position="1735"/>
    </location>
</feature>
<dbReference type="Gene3D" id="4.10.400.10">
    <property type="entry name" value="Low-density Lipoprotein Receptor"/>
    <property type="match status" value="4"/>
</dbReference>
<feature type="region of interest" description="Disordered" evidence="3">
    <location>
        <begin position="3445"/>
        <end position="3465"/>
    </location>
</feature>
<dbReference type="Gene3D" id="2.60.120.200">
    <property type="match status" value="18"/>
</dbReference>
<dbReference type="InterPro" id="IPR051560">
    <property type="entry name" value="MAM_domain-containing"/>
</dbReference>
<feature type="disulfide bond" evidence="2">
    <location>
        <begin position="919"/>
        <end position="934"/>
    </location>
</feature>
<feature type="domain" description="MAM" evidence="6">
    <location>
        <begin position="2274"/>
        <end position="2432"/>
    </location>
</feature>
<keyword evidence="1 2" id="KW-1015">Disulfide bond</keyword>
<dbReference type="Pfam" id="PF00629">
    <property type="entry name" value="MAM"/>
    <property type="match status" value="18"/>
</dbReference>
<evidence type="ECO:0000256" key="3">
    <source>
        <dbReference type="SAM" id="MobiDB-lite"/>
    </source>
</evidence>
<feature type="domain" description="MAM" evidence="6">
    <location>
        <begin position="2067"/>
        <end position="2236"/>
    </location>
</feature>
<feature type="compositionally biased region" description="Polar residues" evidence="3">
    <location>
        <begin position="1771"/>
        <end position="1787"/>
    </location>
</feature>
<dbReference type="PROSITE" id="PS50060">
    <property type="entry name" value="MAM_2"/>
    <property type="match status" value="18"/>
</dbReference>
<dbReference type="PROSITE" id="PS01209">
    <property type="entry name" value="LDLRA_1"/>
    <property type="match status" value="3"/>
</dbReference>
<dbReference type="SUPFAM" id="SSF49899">
    <property type="entry name" value="Concanavalin A-like lectins/glucanases"/>
    <property type="match status" value="18"/>
</dbReference>
<dbReference type="PROSITE" id="PS00740">
    <property type="entry name" value="MAM_1"/>
    <property type="match status" value="2"/>
</dbReference>
<evidence type="ECO:0000313" key="7">
    <source>
        <dbReference type="Proteomes" id="UP000694865"/>
    </source>
</evidence>
<keyword evidence="7" id="KW-1185">Reference proteome</keyword>
<evidence type="ECO:0000256" key="2">
    <source>
        <dbReference type="PROSITE-ProRule" id="PRU00124"/>
    </source>
</evidence>
<feature type="disulfide bond" evidence="2">
    <location>
        <begin position="2258"/>
        <end position="2273"/>
    </location>
</feature>
<reference evidence="8" key="1">
    <citation type="submission" date="2025-08" db="UniProtKB">
        <authorList>
            <consortium name="RefSeq"/>
        </authorList>
    </citation>
    <scope>IDENTIFICATION</scope>
    <source>
        <tissue evidence="8">Testes</tissue>
    </source>
</reference>
<feature type="region of interest" description="Disordered" evidence="3">
    <location>
        <begin position="1137"/>
        <end position="1156"/>
    </location>
</feature>
<feature type="domain" description="MAM" evidence="6">
    <location>
        <begin position="2867"/>
        <end position="3030"/>
    </location>
</feature>
<dbReference type="SUPFAM" id="SSF57424">
    <property type="entry name" value="LDL receptor-like module"/>
    <property type="match status" value="4"/>
</dbReference>
<gene>
    <name evidence="8" type="primary">LOC100367509</name>
</gene>
<dbReference type="PRINTS" id="PR00261">
    <property type="entry name" value="LDLRECEPTOR"/>
</dbReference>
<feature type="domain" description="MAM" evidence="6">
    <location>
        <begin position="26"/>
        <end position="185"/>
    </location>
</feature>
<feature type="disulfide bond" evidence="2">
    <location>
        <begin position="900"/>
        <end position="912"/>
    </location>
</feature>
<feature type="domain" description="MAM" evidence="6">
    <location>
        <begin position="549"/>
        <end position="673"/>
    </location>
</feature>
<feature type="disulfide bond" evidence="2">
    <location>
        <begin position="2446"/>
        <end position="2464"/>
    </location>
</feature>
<feature type="disulfide bond" evidence="2">
    <location>
        <begin position="2665"/>
        <end position="2683"/>
    </location>
</feature>
<feature type="disulfide bond" evidence="2">
    <location>
        <begin position="699"/>
        <end position="714"/>
    </location>
</feature>
<feature type="domain" description="MAM" evidence="6">
    <location>
        <begin position="935"/>
        <end position="1097"/>
    </location>
</feature>
<evidence type="ECO:0000313" key="8">
    <source>
        <dbReference type="RefSeq" id="XP_006814729.1"/>
    </source>
</evidence>
<feature type="disulfide bond" evidence="2">
    <location>
        <begin position="680"/>
        <end position="692"/>
    </location>
</feature>
<dbReference type="InterPro" id="IPR023415">
    <property type="entry name" value="LDLR_class-A_CS"/>
</dbReference>
<protein>
    <submittedName>
        <fullName evidence="8">Uncharacterized protein LOC100367509</fullName>
    </submittedName>
</protein>
<feature type="region of interest" description="Disordered" evidence="3">
    <location>
        <begin position="1461"/>
        <end position="1481"/>
    </location>
</feature>
<evidence type="ECO:0000259" key="6">
    <source>
        <dbReference type="PROSITE" id="PS50060"/>
    </source>
</evidence>
<feature type="domain" description="MAM" evidence="6">
    <location>
        <begin position="3032"/>
        <end position="3195"/>
    </location>
</feature>
<name>A0ABM0M3Y8_SACKO</name>
<dbReference type="Pfam" id="PF00057">
    <property type="entry name" value="Ldl_recept_a"/>
    <property type="match status" value="3"/>
</dbReference>
<feature type="compositionally biased region" description="Basic and acidic residues" evidence="3">
    <location>
        <begin position="1714"/>
        <end position="1728"/>
    </location>
</feature>
<feature type="domain" description="MAM" evidence="6">
    <location>
        <begin position="720"/>
        <end position="882"/>
    </location>
</feature>
<feature type="region of interest" description="Disordered" evidence="3">
    <location>
        <begin position="3218"/>
        <end position="3242"/>
    </location>
</feature>
<feature type="region of interest" description="Disordered" evidence="3">
    <location>
        <begin position="1765"/>
        <end position="1787"/>
    </location>
</feature>
<feature type="compositionally biased region" description="Basic and acidic residues" evidence="3">
    <location>
        <begin position="3218"/>
        <end position="3241"/>
    </location>
</feature>
<proteinExistence type="predicted"/>
<dbReference type="SMART" id="SM00192">
    <property type="entry name" value="LDLa"/>
    <property type="match status" value="6"/>
</dbReference>
<feature type="transmembrane region" description="Helical" evidence="4">
    <location>
        <begin position="3378"/>
        <end position="3401"/>
    </location>
</feature>
<dbReference type="InterPro" id="IPR013320">
    <property type="entry name" value="ConA-like_dom_sf"/>
</dbReference>
<sequence length="3465" mass="388696">MKGLALLWVLCFTAWRGIAADAVAECNCDFEDGWCCWQNDPDNGEDWDLGTGESERLTHSGPPADHTTGTQDGYYSFVGQLSQLLPDNTARLVSSNTFDKDLCLTFWYHMYGSQLGTFEVIIERDGVSNSIFKREGGLSVEWLSAQLRTEETRDYRVVFEVVGGVTNVGTIAIDDIMFYEGECPPRKTCGFESADMCGYTNHPENDFDWEDIQAIDHKQGPGYDVTTGSPSGYYMYIESDAAEGLQLGRLISPEYRHTYNSLSCLRFWYHMQGDDGSTLNVYQAPSNSTTGNLTKIYSTMYDQGAFWHVAAVQYRSYGNHRIVFEGTTHESGMDFDVSLDEVLIKEGHCSGAQATCNFEVDQCTWMNLRHGEDDFDWLRYTGASSALSDLTGPQKDHTTDSENGWYMYLESAPPGDRYDIGRMVSDVFMPGEDRCFQLWNFMFGAFEAPGTIRVLAEFTDGSGEVLLWSKTGNQGDQWFEGLAQMPTNMAFRVAIEGELDKLGAGDLAVDDTFMHDGLCSDKPGEEDFVCHDDSTRELDASLRCNWVLDCEDGSDEVYCGYYMLTEAHTGSVFSGSTMRSPTVRESSSTCMLYFYYHMYGDHIGKLDVWINQNGGLKTRIWMARGSAGDEWHIASTVIGRVTTDWWLTFQTTPLFNEEGDIAVDGIIVSDCAFPVAESTCSGEKFWCDNGACIKDSNQCDFTDDCGDRSDEDGCDDLGYHGCNFEHGWCGYTNSEENVNAEWWEHQGLASEIGGETGPARDHTTNSATGYYLYVDTRFPVRSGDRARLLTVNFEPGTCELRFYFHLWGDHVGRFTVYTRTEINGQMKTLFSAENDHGDFWIKQVVQLDETEVFQVVFELIVGSGLWGDVALDDVVVTPECPVSNDDLPVVEPQPATPSPCATGMFVCGDGTCIDEELKCNYKVDCPDGSDETVCGECDFEVDQCGWSDASSGAYRWKRYHITDNTASHAPATDGAGRTDGHYMMIVGDLSLFYFAGIMVTDAGIMGQSCKVSFKYHISGNDVGATALQMQNPDRSLHVYMLWFKRNDQGTDWKRAEVYMGEHEDFRLDFESYPIAGTFTGDAGDICVDEIVYIDCHPDDNKPYVSDLTCDFEIDMCGWQQEPNDIDVDDFDWKRRSGTGPTISTGPEHDNTKYPGSDDGTYLVAESTVPMTEKRAVFVTYPQPATTEMCLTFYYHMYGATVGSLTLRQRQLGFAAFDVFRKEGTLGNEWHKMQKTLGLDDVQFQFEFIADMGNGVSSDIAVDDIEWTEGECPPSLWCDFEGREWCDWTNDETNDFNWRRGRDGTMSDNTGPTVDHTTGTEDGWYLFIETSWPRREGWEARLLSAVIPGGTTECLEFWYHMSGDDIGSLYVYTRTVDTGGESETVWEKHTDQGNQWRYGVYEAYAPFDYQIVIEGVRGGDTKGDIAIDDLYPKVGSCGIPGHCTFDGGNMCGWTNNRDADDFDWQRDKDGTPTSGTGPPRDHTTASAAGYYMYTESSSPVTQGWKAWLTSEHFDPTPDGCFIFYYHMHGSDMGMLRVYYAHAEQLGSRTEIWSKKGDQGDDWKEVRISINLDYEFQILIEGIRGNGQKSNMAIDDTEMFYGNCDDYVPPNYPEYSSTNTGAIVFTCIILTLLIIGCLSGVCVSFKKSTPASTGFDSSIDNPGYGMPSQDHGAAPVTLPSTTKDTATLYDVIIRKQNVELSETHSNFTSSKKSKRRIDDTERDQVRENRRTARQKTQKWHNATAHECDCDFEVDWCCWSNDDDNDRDWERDTGSQGVTNSGPPADHTTGSQDGYYAYVRQISQLLPNSFARLESPTLSGEYCLGFWFHMYGSILGSLEVKIETTRSTTIFHREGGLSAEWLYAQVRTGETRDYKIVFEVTGGLLNVGSIALDDVMLYSGSCPPREKCGFESSDWCGYENDPKNDFDWTDTKASDHHSGLGYDVTTGTGEGYYMYVDTDGGAVGETGRLRSPKHAATKGDASCITFWYHIEGDDESELRVYIDTLNGTLIGPIWSTHFDQGAFWHIGAIHHVTLQDHHIVFEVEIGSTGLHDISIDDVKITNSRCSGFRASCTFEIDQCTWTNLRNGQDDFDWIRYTGAATALEELTGPQKDHTTGTKHGWYMYLESALPADREDIGRMVSDVFMPDLDRCFQLFYHMFGPADAPGHIRVLREFTDGTEEELWTMSGDQGDQWFEALIDVPIPESNVGYRMAIEGEIDRIIAGDLAIDDTRMYNLPCVFQPEEPDFECLDGSDIIDPSRRCDWNVDCNDASDEKDCGECNFDVDMCRYFDSSRGDYQWEWASGSTITEGTGPSYDFTTGTDQGHYMLAEAHTGSIFSGSTLIGPKVREASSSCQLEFGYHMYGDNVGKLELWFVQNKQLTRLWMSRGDAGDAWHIATVPIGRISTDWMLIFMSTPLINERGDIAIDGIVLFGCDFPAVTGSCGSGEFTCDNGACVSTDVTCDLTDDCGDQSDESDYICDGYHFCDFEVGLCGYTNGDDNDADWWRHQGLSSEISMQTGPSRDHTLNNAIGHYVYVDARLPRRPGDVARLYTSNFQPGDCELTFYYHMWGEHLGLFSVYTRTEINGPMKHYWSWADNIGDYFVRKSMMLSETSNFQIVFEVIIGVGLKGDVALDDIIVAPECLEYSGDLPVGEPEPTEPSPCDAGYIHCGDDYCIPINEMCDFKEQCPNGIDEQVCGTCNFEDGQCGWRDASSGGYRWERYHTTEHTSEHAPGIDGAGREDGYYMLIRGQSSLFYLAAFMVTDMSGEIGQSCKISFMYHISGEEVGITSLHLADPEDALRLYILWIRQNDQGSEWRRAEVVVGSHGPGWRFDFESYPLLGTFTGDTSDICVDEIEFIDCHPDDNDESASELTCDFESGTCGWFQEPNDIGIDFFDWELRSGRGPQKATGPDADHTLGTSKGTYFVAPGIGNTHTWSLISTYPQPKSSPMCLEFYYHMYGATVGTLNLFQRRLGFVPTVVFSKTGTFGNQWHKYQKTLGIDDIQYQFHFEAAIGSGDSSDIAIDDISWTEGECPPSLVCDFEGREWCDWTNDDDANMRWRRGRDGTMSDNTGPKVDHTTGTPEGWYLYIETSFPRLPGWKAKLLSMTIEGGTTECLEFWYHMYGDDIGALRVYARDVETGGENPITWEKSSNQGNMWRYGTAELYSDYDYQIVIESEKGDDTKGDIAIDDLLPKIGSCGIPGHCTFDDGNMCGWTNARSNDEFDWQRDNKDTPTDGTGPDRDHTTASDKGYYMYTESSSPVTQGWSAWLISEHFDPVDEEGCFVFYYHMKGADMGVLRVYIIWPELPETKEEIWSKSGDQGDDWKEVRLPIKSQYEFQLIIEGVRGSGDKSNMAIDDTEMFYGTCDDYVPPAYPSYSSSNTGAIIFTCILLVILIIGILAGVWYYYRKKENKALVPESVSRTFTSIKTVSFKKDKAPAHVPMDNPGYEASIEMPATPKSTRDTTVLHTSA</sequence>
<accession>A0ABM0M3Y8</accession>
<dbReference type="Proteomes" id="UP000694865">
    <property type="component" value="Unplaced"/>
</dbReference>
<dbReference type="GeneID" id="100367509"/>
<feature type="disulfide bond" evidence="2">
    <location>
        <begin position="2677"/>
        <end position="2692"/>
    </location>
</feature>
<feature type="domain" description="MAM" evidence="6">
    <location>
        <begin position="1107"/>
        <end position="1273"/>
    </location>
</feature>
<feature type="domain" description="MAM" evidence="6">
    <location>
        <begin position="2693"/>
        <end position="2857"/>
    </location>
</feature>
<feature type="domain" description="MAM" evidence="6">
    <location>
        <begin position="1275"/>
        <end position="1438"/>
    </location>
</feature>
<feature type="domain" description="MAM" evidence="6">
    <location>
        <begin position="2479"/>
        <end position="2640"/>
    </location>
</feature>
<evidence type="ECO:0000256" key="1">
    <source>
        <dbReference type="ARBA" id="ARBA00023157"/>
    </source>
</evidence>
<feature type="domain" description="MAM" evidence="6">
    <location>
        <begin position="1440"/>
        <end position="1604"/>
    </location>
</feature>
<dbReference type="PANTHER" id="PTHR23282:SF101">
    <property type="entry name" value="MAM DOMAIN-CONTAINING PROTEIN"/>
    <property type="match status" value="1"/>
</dbReference>
<comment type="caution">
    <text evidence="2">Lacks conserved residue(s) required for the propagation of feature annotation.</text>
</comment>
<feature type="domain" description="MAM" evidence="6">
    <location>
        <begin position="1745"/>
        <end position="1901"/>
    </location>
</feature>
<feature type="chain" id="PRO_5047161762" evidence="5">
    <location>
        <begin position="21"/>
        <end position="3465"/>
    </location>
</feature>
<keyword evidence="5" id="KW-0732">Signal</keyword>
<keyword evidence="4" id="KW-0472">Membrane</keyword>
<feature type="domain" description="MAM" evidence="6">
    <location>
        <begin position="3197"/>
        <end position="3362"/>
    </location>
</feature>
<feature type="disulfide bond" evidence="2">
    <location>
        <begin position="2658"/>
        <end position="2670"/>
    </location>
</feature>
<dbReference type="SMART" id="SM00137">
    <property type="entry name" value="MAM"/>
    <property type="match status" value="18"/>
</dbReference>
<evidence type="ECO:0000256" key="4">
    <source>
        <dbReference type="SAM" id="Phobius"/>
    </source>
</evidence>
<dbReference type="InterPro" id="IPR036055">
    <property type="entry name" value="LDL_receptor-like_sf"/>
</dbReference>
<dbReference type="InterPro" id="IPR000998">
    <property type="entry name" value="MAM_dom"/>
</dbReference>
<feature type="disulfide bond" evidence="2">
    <location>
        <begin position="907"/>
        <end position="925"/>
    </location>
</feature>
<dbReference type="RefSeq" id="XP_006814729.1">
    <property type="nucleotide sequence ID" value="XM_006814666.1"/>
</dbReference>
<feature type="domain" description="MAM" evidence="6">
    <location>
        <begin position="354"/>
        <end position="521"/>
    </location>
</feature>
<feature type="domain" description="MAM" evidence="6">
    <location>
        <begin position="1903"/>
        <end position="2064"/>
    </location>
</feature>
<feature type="disulfide bond" evidence="2">
    <location>
        <begin position="687"/>
        <end position="705"/>
    </location>
</feature>
<keyword evidence="4" id="KW-1133">Transmembrane helix</keyword>
<feature type="domain" description="MAM" evidence="6">
    <location>
        <begin position="187"/>
        <end position="351"/>
    </location>
</feature>
<dbReference type="CDD" id="cd06263">
    <property type="entry name" value="MAM"/>
    <property type="match status" value="17"/>
</dbReference>
<dbReference type="CDD" id="cd00112">
    <property type="entry name" value="LDLa"/>
    <property type="match status" value="6"/>
</dbReference>
<dbReference type="PANTHER" id="PTHR23282">
    <property type="entry name" value="APICAL ENDOSOMAL GLYCOPROTEIN PRECURSOR"/>
    <property type="match status" value="1"/>
</dbReference>
<dbReference type="PROSITE" id="PS50068">
    <property type="entry name" value="LDLRA_2"/>
    <property type="match status" value="6"/>
</dbReference>
<feature type="signal peptide" evidence="5">
    <location>
        <begin position="1"/>
        <end position="20"/>
    </location>
</feature>
<organism evidence="7 8">
    <name type="scientific">Saccoglossus kowalevskii</name>
    <name type="common">Acorn worm</name>
    <dbReference type="NCBI Taxonomy" id="10224"/>
    <lineage>
        <taxon>Eukaryota</taxon>
        <taxon>Metazoa</taxon>
        <taxon>Hemichordata</taxon>
        <taxon>Enteropneusta</taxon>
        <taxon>Harrimaniidae</taxon>
        <taxon>Saccoglossus</taxon>
    </lineage>
</organism>
<feature type="disulfide bond" evidence="2">
    <location>
        <begin position="544"/>
        <end position="559"/>
    </location>
</feature>
<evidence type="ECO:0000256" key="5">
    <source>
        <dbReference type="SAM" id="SignalP"/>
    </source>
</evidence>
<feature type="disulfide bond" evidence="2">
    <location>
        <begin position="2439"/>
        <end position="2451"/>
    </location>
</feature>
<keyword evidence="4" id="KW-0812">Transmembrane</keyword>